<dbReference type="GO" id="GO:0015031">
    <property type="term" value="P:protein transport"/>
    <property type="evidence" value="ECO:0007669"/>
    <property type="project" value="UniProtKB-KW"/>
</dbReference>
<evidence type="ECO:0000259" key="12">
    <source>
        <dbReference type="PROSITE" id="PS52015"/>
    </source>
</evidence>
<dbReference type="EMBL" id="FXAT01000014">
    <property type="protein sequence ID" value="SMG59762.1"/>
    <property type="molecule type" value="Genomic_DNA"/>
</dbReference>
<evidence type="ECO:0000256" key="7">
    <source>
        <dbReference type="ARBA" id="ARBA00022927"/>
    </source>
</evidence>
<feature type="compositionally biased region" description="Pro residues" evidence="10">
    <location>
        <begin position="81"/>
        <end position="92"/>
    </location>
</feature>
<evidence type="ECO:0000256" key="3">
    <source>
        <dbReference type="ARBA" id="ARBA00022448"/>
    </source>
</evidence>
<dbReference type="SUPFAM" id="SSF74653">
    <property type="entry name" value="TolA/TonB C-terminal domain"/>
    <property type="match status" value="1"/>
</dbReference>
<keyword evidence="5" id="KW-0997">Cell inner membrane</keyword>
<dbReference type="AlphaFoldDB" id="A0A1X7M2M3"/>
<keyword evidence="6 11" id="KW-0812">Transmembrane</keyword>
<evidence type="ECO:0000313" key="14">
    <source>
        <dbReference type="Proteomes" id="UP000193228"/>
    </source>
</evidence>
<evidence type="ECO:0000256" key="1">
    <source>
        <dbReference type="ARBA" id="ARBA00004383"/>
    </source>
</evidence>
<dbReference type="Pfam" id="PF03544">
    <property type="entry name" value="TonB_C"/>
    <property type="match status" value="1"/>
</dbReference>
<feature type="region of interest" description="Disordered" evidence="10">
    <location>
        <begin position="65"/>
        <end position="182"/>
    </location>
</feature>
<evidence type="ECO:0000256" key="9">
    <source>
        <dbReference type="ARBA" id="ARBA00023136"/>
    </source>
</evidence>
<evidence type="ECO:0000256" key="6">
    <source>
        <dbReference type="ARBA" id="ARBA00022692"/>
    </source>
</evidence>
<dbReference type="InterPro" id="IPR051045">
    <property type="entry name" value="TonB-dependent_transducer"/>
</dbReference>
<evidence type="ECO:0000256" key="4">
    <source>
        <dbReference type="ARBA" id="ARBA00022475"/>
    </source>
</evidence>
<evidence type="ECO:0000256" key="10">
    <source>
        <dbReference type="SAM" id="MobiDB-lite"/>
    </source>
</evidence>
<keyword evidence="7" id="KW-0653">Protein transport</keyword>
<evidence type="ECO:0000256" key="2">
    <source>
        <dbReference type="ARBA" id="ARBA00006555"/>
    </source>
</evidence>
<dbReference type="GO" id="GO:0031992">
    <property type="term" value="F:energy transducer activity"/>
    <property type="evidence" value="ECO:0007669"/>
    <property type="project" value="TreeGrafter"/>
</dbReference>
<evidence type="ECO:0000256" key="8">
    <source>
        <dbReference type="ARBA" id="ARBA00022989"/>
    </source>
</evidence>
<accession>A0A1X7M2M3</accession>
<keyword evidence="3" id="KW-0813">Transport</keyword>
<name>A0A1X7M2M3_9BURK</name>
<keyword evidence="8 11" id="KW-1133">Transmembrane helix</keyword>
<dbReference type="Gene3D" id="3.30.1150.10">
    <property type="match status" value="1"/>
</dbReference>
<feature type="compositionally biased region" description="Low complexity" evidence="10">
    <location>
        <begin position="158"/>
        <end position="177"/>
    </location>
</feature>
<comment type="subcellular location">
    <subcellularLocation>
        <location evidence="1">Cell inner membrane</location>
        <topology evidence="1">Single-pass membrane protein</topology>
        <orientation evidence="1">Periplasmic side</orientation>
    </subcellularLocation>
</comment>
<proteinExistence type="inferred from homology"/>
<dbReference type="PANTHER" id="PTHR33446:SF2">
    <property type="entry name" value="PROTEIN TONB"/>
    <property type="match status" value="1"/>
</dbReference>
<dbReference type="GO" id="GO:0055085">
    <property type="term" value="P:transmembrane transport"/>
    <property type="evidence" value="ECO:0007669"/>
    <property type="project" value="InterPro"/>
</dbReference>
<gene>
    <name evidence="13" type="ORF">SAMN06265784_11431</name>
</gene>
<keyword evidence="9 11" id="KW-0472">Membrane</keyword>
<evidence type="ECO:0000256" key="11">
    <source>
        <dbReference type="SAM" id="Phobius"/>
    </source>
</evidence>
<evidence type="ECO:0000313" key="13">
    <source>
        <dbReference type="EMBL" id="SMG59762.1"/>
    </source>
</evidence>
<sequence length="268" mass="27211">MLQAVMANPAGPGKAMHPATGYRRAALVLGVVIAAHAALLALMLAVRDRTLERPVEPRTITAVLLSPEPEPPAPAAALPAPAAPAPATPPAARPAVRVKPVPPPRAHAPQVPRVPQVQRAPQEPPSVTTPAPAATAQSAAPSTPARAATAPATPAPAAPMAASAPAAQPAMPASSAPKNVSHVDCTIPKPDYPDISRRRGENGTAVVRFVVGLTGRVETVELQKSSGYARLDDAALAAAHASACQPYSENGVPVRAAYSQSFVFGLAD</sequence>
<dbReference type="Proteomes" id="UP000193228">
    <property type="component" value="Unassembled WGS sequence"/>
</dbReference>
<keyword evidence="14" id="KW-1185">Reference proteome</keyword>
<feature type="compositionally biased region" description="Low complexity" evidence="10">
    <location>
        <begin position="125"/>
        <end position="152"/>
    </location>
</feature>
<protein>
    <submittedName>
        <fullName evidence="13">Outer membrane transport energization protein TonB</fullName>
    </submittedName>
</protein>
<dbReference type="GO" id="GO:0098797">
    <property type="term" value="C:plasma membrane protein complex"/>
    <property type="evidence" value="ECO:0007669"/>
    <property type="project" value="TreeGrafter"/>
</dbReference>
<comment type="similarity">
    <text evidence="2">Belongs to the TonB family.</text>
</comment>
<dbReference type="PROSITE" id="PS52015">
    <property type="entry name" value="TONB_CTD"/>
    <property type="match status" value="1"/>
</dbReference>
<feature type="domain" description="TonB C-terminal" evidence="12">
    <location>
        <begin position="177"/>
        <end position="268"/>
    </location>
</feature>
<reference evidence="14" key="1">
    <citation type="submission" date="2017-04" db="EMBL/GenBank/DDBJ databases">
        <authorList>
            <person name="Varghese N."/>
            <person name="Submissions S."/>
        </authorList>
    </citation>
    <scope>NUCLEOTIDE SEQUENCE [LARGE SCALE GENOMIC DNA]</scope>
    <source>
        <strain evidence="14">LMG 29540</strain>
    </source>
</reference>
<dbReference type="STRING" id="1515439.SAMN06265784_11431"/>
<organism evidence="13 14">
    <name type="scientific">Paraburkholderia susongensis</name>
    <dbReference type="NCBI Taxonomy" id="1515439"/>
    <lineage>
        <taxon>Bacteria</taxon>
        <taxon>Pseudomonadati</taxon>
        <taxon>Pseudomonadota</taxon>
        <taxon>Betaproteobacteria</taxon>
        <taxon>Burkholderiales</taxon>
        <taxon>Burkholderiaceae</taxon>
        <taxon>Paraburkholderia</taxon>
    </lineage>
</organism>
<keyword evidence="4" id="KW-1003">Cell membrane</keyword>
<evidence type="ECO:0000256" key="5">
    <source>
        <dbReference type="ARBA" id="ARBA00022519"/>
    </source>
</evidence>
<dbReference type="InterPro" id="IPR006260">
    <property type="entry name" value="TonB/TolA_C"/>
</dbReference>
<dbReference type="InterPro" id="IPR037682">
    <property type="entry name" value="TonB_C"/>
</dbReference>
<dbReference type="PRINTS" id="PR01217">
    <property type="entry name" value="PRICHEXTENSN"/>
</dbReference>
<dbReference type="NCBIfam" id="TIGR01352">
    <property type="entry name" value="tonB_Cterm"/>
    <property type="match status" value="1"/>
</dbReference>
<feature type="transmembrane region" description="Helical" evidence="11">
    <location>
        <begin position="25"/>
        <end position="46"/>
    </location>
</feature>
<dbReference type="PANTHER" id="PTHR33446">
    <property type="entry name" value="PROTEIN TONB-RELATED"/>
    <property type="match status" value="1"/>
</dbReference>